<feature type="region of interest" description="Disordered" evidence="1">
    <location>
        <begin position="976"/>
        <end position="995"/>
    </location>
</feature>
<feature type="region of interest" description="Disordered" evidence="1">
    <location>
        <begin position="569"/>
        <end position="597"/>
    </location>
</feature>
<dbReference type="Proteomes" id="UP000077266">
    <property type="component" value="Unassembled WGS sequence"/>
</dbReference>
<dbReference type="GO" id="GO:0007010">
    <property type="term" value="P:cytoskeleton organization"/>
    <property type="evidence" value="ECO:0007669"/>
    <property type="project" value="TreeGrafter"/>
</dbReference>
<keyword evidence="5" id="KW-1185">Reference proteome</keyword>
<feature type="region of interest" description="Disordered" evidence="1">
    <location>
        <begin position="1001"/>
        <end position="1080"/>
    </location>
</feature>
<protein>
    <submittedName>
        <fullName evidence="4">N1221-domain-containing protein</fullName>
    </submittedName>
</protein>
<dbReference type="EMBL" id="KV425882">
    <property type="protein sequence ID" value="KZW04093.1"/>
    <property type="molecule type" value="Genomic_DNA"/>
</dbReference>
<dbReference type="PANTHER" id="PTHR13239:SF4">
    <property type="entry name" value="AT25231P"/>
    <property type="match status" value="1"/>
</dbReference>
<feature type="domain" description="Far11/STRP N-terminal" evidence="2">
    <location>
        <begin position="44"/>
        <end position="332"/>
    </location>
</feature>
<dbReference type="PANTHER" id="PTHR13239">
    <property type="entry name" value="PROTEIN REQUIRED FOR HYPHAL ANASTOMOSIS HAM-2"/>
    <property type="match status" value="1"/>
</dbReference>
<dbReference type="Pfam" id="PF07923">
    <property type="entry name" value="N1221"/>
    <property type="match status" value="1"/>
</dbReference>
<dbReference type="FunCoup" id="A0A165QUK7">
    <property type="interactions" value="494"/>
</dbReference>
<name>A0A165QUK7_EXIGL</name>
<evidence type="ECO:0000259" key="3">
    <source>
        <dbReference type="SMART" id="SM01293"/>
    </source>
</evidence>
<dbReference type="InterPro" id="IPR021819">
    <property type="entry name" value="Far11/STRP_C"/>
</dbReference>
<dbReference type="Pfam" id="PF11882">
    <property type="entry name" value="DUF3402"/>
    <property type="match status" value="1"/>
</dbReference>
<feature type="region of interest" description="Disordered" evidence="1">
    <location>
        <begin position="347"/>
        <end position="400"/>
    </location>
</feature>
<feature type="compositionally biased region" description="Pro residues" evidence="1">
    <location>
        <begin position="375"/>
        <end position="387"/>
    </location>
</feature>
<feature type="compositionally biased region" description="Acidic residues" evidence="1">
    <location>
        <begin position="1048"/>
        <end position="1057"/>
    </location>
</feature>
<dbReference type="InParanoid" id="A0A165QUK7"/>
<accession>A0A165QUK7</accession>
<proteinExistence type="predicted"/>
<feature type="compositionally biased region" description="Polar residues" evidence="1">
    <location>
        <begin position="569"/>
        <end position="581"/>
    </location>
</feature>
<feature type="region of interest" description="Disordered" evidence="1">
    <location>
        <begin position="934"/>
        <end position="955"/>
    </location>
</feature>
<sequence length="1088" mass="122160">MASLFVNIDQGQQQRADQGPPNAMDSITLGQLKTAVQSHPKPKQSMYDYRYDDEDTVFNEIEEFYSYVEVPQVAENMKAWQGSFTGEWIKSTPAQRKSHVEFLLESLEHRDAEIRFTNARRLLYVLQGTFAETTSPEHQLHWIIENCKLVRDANGITVIVDALKIASAKHDVLSALSDADTYQYNITPAEKQDFVEEVNTELSVYLGMLYFLVEMFKGDENFAEELMSLEPPLPVYLFNLVSSLKDKSAKGYPVKKLLLVLWKTLLACLGGVRDLARVKKLTRNLLGLDEPTPTSVPIKSSPLDFQVFRQETAVKYPTFNPDPNNDKPSFKLAEAYAPIPIRPHYNHHQHDEPDMHGGPPGMSNNGGYGQQRMQPLPPTPAPSPPPNMGKTKKTQYQTDQSRPFVFPYSTRMRQPKLVPFAIDEADRLYNKHMYISASLYQMWRTREECILEESGLQSLPAHYSEPDVMSLAKGDRRFSMTSSLQQDAEGAFELPDMIALEDAIRKAETRMREAEQAGDRGEQRRAKDERDDLIRLRRVEQIYSSVLPILPGWVLVLLKLLLATVSATSNNQNPQSATNANFPPGVGMQGSEQPPQPAPTLEEIDVMRHREITSKAVSAILLLTLKWFKASHVMKFHHLGQLLLDSNCLLIVLKMFGLQEVATVVATKNDSPDHNFFRYCFLNFSAGGQAHRPEDSILSPPRPATTTRVGGGANGQQGDEEIELISTYSWRNFFSSINFLRIVQKLSKHRSHRILLLVQYKSSAILKRILRVHHLLLQLYTLKLIKMQVPFCGRKWRQSNMKVITSIYLNCRPDLRDEWLSGTEVEDVGDAHAQEQALRMLIRFYNAKRYGSGVPSQPMGGFAHRRTSSLSVPTVEGFQPGGDVPGMIRPVTTPNNVEPDVFPPLRSKAPDPNIFLPYIPEDIAFEEEYEEYLSDIGSSSGSPDNPFRPNEQPSSAWQRLATMGPEIADGISDSESIASIGDLGDDGRGDLQGEKDAFDENLNSWEHMSPKTMATLPKSPAGHGRRSSSGTGLRPILHFDLDDGSAVQDDDDEDEGPEMGPIPKEKPEPFAAGEGGKGVDEVEYLYGE</sequence>
<evidence type="ECO:0000259" key="2">
    <source>
        <dbReference type="SMART" id="SM01292"/>
    </source>
</evidence>
<dbReference type="InterPro" id="IPR040185">
    <property type="entry name" value="Far11/STRP"/>
</dbReference>
<feature type="region of interest" description="Disordered" evidence="1">
    <location>
        <begin position="509"/>
        <end position="528"/>
    </location>
</feature>
<reference evidence="4 5" key="1">
    <citation type="journal article" date="2016" name="Mol. Biol. Evol.">
        <title>Comparative Genomics of Early-Diverging Mushroom-Forming Fungi Provides Insights into the Origins of Lignocellulose Decay Capabilities.</title>
        <authorList>
            <person name="Nagy L.G."/>
            <person name="Riley R."/>
            <person name="Tritt A."/>
            <person name="Adam C."/>
            <person name="Daum C."/>
            <person name="Floudas D."/>
            <person name="Sun H."/>
            <person name="Yadav J.S."/>
            <person name="Pangilinan J."/>
            <person name="Larsson K.H."/>
            <person name="Matsuura K."/>
            <person name="Barry K."/>
            <person name="Labutti K."/>
            <person name="Kuo R."/>
            <person name="Ohm R.A."/>
            <person name="Bhattacharya S.S."/>
            <person name="Shirouzu T."/>
            <person name="Yoshinaga Y."/>
            <person name="Martin F.M."/>
            <person name="Grigoriev I.V."/>
            <person name="Hibbett D.S."/>
        </authorList>
    </citation>
    <scope>NUCLEOTIDE SEQUENCE [LARGE SCALE GENOMIC DNA]</scope>
    <source>
        <strain evidence="4 5">HHB12029</strain>
    </source>
</reference>
<dbReference type="STRING" id="1314781.A0A165QUK7"/>
<organism evidence="4 5">
    <name type="scientific">Exidia glandulosa HHB12029</name>
    <dbReference type="NCBI Taxonomy" id="1314781"/>
    <lineage>
        <taxon>Eukaryota</taxon>
        <taxon>Fungi</taxon>
        <taxon>Dikarya</taxon>
        <taxon>Basidiomycota</taxon>
        <taxon>Agaricomycotina</taxon>
        <taxon>Agaricomycetes</taxon>
        <taxon>Auriculariales</taxon>
        <taxon>Exidiaceae</taxon>
        <taxon>Exidia</taxon>
    </lineage>
</organism>
<dbReference type="InterPro" id="IPR012486">
    <property type="entry name" value="Far11/STRP_N"/>
</dbReference>
<feature type="region of interest" description="Disordered" evidence="1">
    <location>
        <begin position="692"/>
        <end position="716"/>
    </location>
</feature>
<evidence type="ECO:0000256" key="1">
    <source>
        <dbReference type="SAM" id="MobiDB-lite"/>
    </source>
</evidence>
<feature type="domain" description="Far11/STRP C-terminal" evidence="3">
    <location>
        <begin position="419"/>
        <end position="929"/>
    </location>
</feature>
<dbReference type="GO" id="GO:0005829">
    <property type="term" value="C:cytosol"/>
    <property type="evidence" value="ECO:0007669"/>
    <property type="project" value="TreeGrafter"/>
</dbReference>
<feature type="compositionally biased region" description="Gly residues" evidence="1">
    <location>
        <begin position="358"/>
        <end position="369"/>
    </location>
</feature>
<evidence type="ECO:0000313" key="4">
    <source>
        <dbReference type="EMBL" id="KZW04093.1"/>
    </source>
</evidence>
<dbReference type="SMART" id="SM01292">
    <property type="entry name" value="N1221"/>
    <property type="match status" value="1"/>
</dbReference>
<dbReference type="OrthoDB" id="18234at2759"/>
<feature type="compositionally biased region" description="Basic and acidic residues" evidence="1">
    <location>
        <begin position="985"/>
        <end position="995"/>
    </location>
</feature>
<gene>
    <name evidence="4" type="ORF">EXIGLDRAFT_716102</name>
</gene>
<evidence type="ECO:0000313" key="5">
    <source>
        <dbReference type="Proteomes" id="UP000077266"/>
    </source>
</evidence>
<dbReference type="SMART" id="SM01293">
    <property type="entry name" value="DUF3402"/>
    <property type="match status" value="1"/>
</dbReference>
<dbReference type="AlphaFoldDB" id="A0A165QUK7"/>